<dbReference type="PANTHER" id="PTHR46323:SF2">
    <property type="entry name" value="BETA-GALACTOSIDASE"/>
    <property type="match status" value="1"/>
</dbReference>
<dbReference type="AlphaFoldDB" id="A0A147HVV4"/>
<gene>
    <name evidence="6" type="ORF">NS334_15445</name>
</gene>
<evidence type="ECO:0000256" key="4">
    <source>
        <dbReference type="ARBA" id="ARBA00023295"/>
    </source>
</evidence>
<accession>A0A147HVV4</accession>
<comment type="caution">
    <text evidence="6">The sequence shown here is derived from an EMBL/GenBank/DDBJ whole genome shotgun (WGS) entry which is preliminary data.</text>
</comment>
<dbReference type="EC" id="3.2.1.23" evidence="2"/>
<dbReference type="InterPro" id="IPR050347">
    <property type="entry name" value="Bact_Beta-galactosidase"/>
</dbReference>
<dbReference type="Gene3D" id="2.70.98.10">
    <property type="match status" value="1"/>
</dbReference>
<evidence type="ECO:0000313" key="6">
    <source>
        <dbReference type="EMBL" id="KTT69024.1"/>
    </source>
</evidence>
<dbReference type="Proteomes" id="UP000074310">
    <property type="component" value="Unassembled WGS sequence"/>
</dbReference>
<dbReference type="SUPFAM" id="SSF74650">
    <property type="entry name" value="Galactose mutarotase-like"/>
    <property type="match status" value="1"/>
</dbReference>
<sequence length="148" mass="16343">ATLDRIRWYGRGPWENYADRKTAAMVGEWRGLLADQYHGYARPQESGSKQDVRWIEVEDARGVGLRVTGDRPLAVNALPFPYADLMEKPAAKAHSSDIRPHGDGTLLIDAVQSGVGGDTGWSVDGRPHMKYRVPLTPIDWAFTIGAAK</sequence>
<evidence type="ECO:0000256" key="3">
    <source>
        <dbReference type="ARBA" id="ARBA00022801"/>
    </source>
</evidence>
<name>A0A147HVV4_9SPHN</name>
<dbReference type="PANTHER" id="PTHR46323">
    <property type="entry name" value="BETA-GALACTOSIDASE"/>
    <property type="match status" value="1"/>
</dbReference>
<reference evidence="6 7" key="1">
    <citation type="journal article" date="2016" name="Front. Microbiol.">
        <title>Genomic Resource of Rice Seed Associated Bacteria.</title>
        <authorList>
            <person name="Midha S."/>
            <person name="Bansal K."/>
            <person name="Sharma S."/>
            <person name="Kumar N."/>
            <person name="Patil P.P."/>
            <person name="Chaudhry V."/>
            <person name="Patil P.B."/>
        </authorList>
    </citation>
    <scope>NUCLEOTIDE SEQUENCE [LARGE SCALE GENOMIC DNA]</scope>
    <source>
        <strain evidence="6 7">NS334</strain>
    </source>
</reference>
<dbReference type="GO" id="GO:0030246">
    <property type="term" value="F:carbohydrate binding"/>
    <property type="evidence" value="ECO:0007669"/>
    <property type="project" value="InterPro"/>
</dbReference>
<evidence type="ECO:0000259" key="5">
    <source>
        <dbReference type="SMART" id="SM01038"/>
    </source>
</evidence>
<proteinExistence type="predicted"/>
<dbReference type="GO" id="GO:0004565">
    <property type="term" value="F:beta-galactosidase activity"/>
    <property type="evidence" value="ECO:0007669"/>
    <property type="project" value="UniProtKB-EC"/>
</dbReference>
<keyword evidence="7" id="KW-1185">Reference proteome</keyword>
<dbReference type="InterPro" id="IPR004199">
    <property type="entry name" value="B-gal_small/dom_5"/>
</dbReference>
<dbReference type="GO" id="GO:0005990">
    <property type="term" value="P:lactose catabolic process"/>
    <property type="evidence" value="ECO:0007669"/>
    <property type="project" value="TreeGrafter"/>
</dbReference>
<dbReference type="Pfam" id="PF02929">
    <property type="entry name" value="Bgal_small_N"/>
    <property type="match status" value="1"/>
</dbReference>
<evidence type="ECO:0000313" key="7">
    <source>
        <dbReference type="Proteomes" id="UP000074310"/>
    </source>
</evidence>
<dbReference type="EMBL" id="LDTB01000079">
    <property type="protein sequence ID" value="KTT69024.1"/>
    <property type="molecule type" value="Genomic_DNA"/>
</dbReference>
<dbReference type="InterPro" id="IPR011013">
    <property type="entry name" value="Gal_mutarotase_sf_dom"/>
</dbReference>
<protein>
    <recommendedName>
        <fullName evidence="2">beta-galactosidase</fullName>
        <ecNumber evidence="2">3.2.1.23</ecNumber>
    </recommendedName>
</protein>
<dbReference type="PATRIC" id="fig|869719.3.peg.3274"/>
<comment type="catalytic activity">
    <reaction evidence="1">
        <text>Hydrolysis of terminal non-reducing beta-D-galactose residues in beta-D-galactosides.</text>
        <dbReference type="EC" id="3.2.1.23"/>
    </reaction>
</comment>
<evidence type="ECO:0000256" key="1">
    <source>
        <dbReference type="ARBA" id="ARBA00001412"/>
    </source>
</evidence>
<organism evidence="6 7">
    <name type="scientific">Sphingomonas endophytica</name>
    <dbReference type="NCBI Taxonomy" id="869719"/>
    <lineage>
        <taxon>Bacteria</taxon>
        <taxon>Pseudomonadati</taxon>
        <taxon>Pseudomonadota</taxon>
        <taxon>Alphaproteobacteria</taxon>
        <taxon>Sphingomonadales</taxon>
        <taxon>Sphingomonadaceae</taxon>
        <taxon>Sphingomonas</taxon>
    </lineage>
</organism>
<keyword evidence="4" id="KW-0326">Glycosidase</keyword>
<feature type="domain" description="Beta galactosidase small chain/" evidence="5">
    <location>
        <begin position="2"/>
        <end position="145"/>
    </location>
</feature>
<feature type="non-terminal residue" evidence="6">
    <location>
        <position position="1"/>
    </location>
</feature>
<evidence type="ECO:0000256" key="2">
    <source>
        <dbReference type="ARBA" id="ARBA00012756"/>
    </source>
</evidence>
<dbReference type="InterPro" id="IPR014718">
    <property type="entry name" value="GH-type_carb-bd"/>
</dbReference>
<dbReference type="GO" id="GO:0009341">
    <property type="term" value="C:beta-galactosidase complex"/>
    <property type="evidence" value="ECO:0007669"/>
    <property type="project" value="InterPro"/>
</dbReference>
<dbReference type="SMART" id="SM01038">
    <property type="entry name" value="Bgal_small_N"/>
    <property type="match status" value="1"/>
</dbReference>
<keyword evidence="3" id="KW-0378">Hydrolase</keyword>